<accession>A0A5R9IJH7</accession>
<dbReference type="AlphaFoldDB" id="A0A5R9IJH7"/>
<evidence type="ECO:0000313" key="2">
    <source>
        <dbReference type="Proteomes" id="UP000307790"/>
    </source>
</evidence>
<dbReference type="Proteomes" id="UP000307790">
    <property type="component" value="Unassembled WGS sequence"/>
</dbReference>
<dbReference type="OrthoDB" id="6227217at2"/>
<keyword evidence="2" id="KW-1185">Reference proteome</keyword>
<evidence type="ECO:0000313" key="1">
    <source>
        <dbReference type="EMBL" id="TLU65710.1"/>
    </source>
</evidence>
<sequence length="117" mass="14005">MKKLLILIVAAAVYLHYYPSPQLNAWWQQSLQWLDDKTSDYTDTKVGVKPSKLVTVLQPHFDKYSKMEEAYIRELATSRDNIREFHRQYCEEPKGNRRLNRNNQRQVCDVISQYRLL</sequence>
<organism evidence="1 2">
    <name type="scientific">Thalassotalea litorea</name>
    <dbReference type="NCBI Taxonomy" id="2020715"/>
    <lineage>
        <taxon>Bacteria</taxon>
        <taxon>Pseudomonadati</taxon>
        <taxon>Pseudomonadota</taxon>
        <taxon>Gammaproteobacteria</taxon>
        <taxon>Alteromonadales</taxon>
        <taxon>Colwelliaceae</taxon>
        <taxon>Thalassotalea</taxon>
    </lineage>
</organism>
<protein>
    <submittedName>
        <fullName evidence="1">Uncharacterized protein</fullName>
    </submittedName>
</protein>
<dbReference type="RefSeq" id="WP_138319371.1">
    <property type="nucleotide sequence ID" value="NZ_VCBC01000006.1"/>
</dbReference>
<comment type="caution">
    <text evidence="1">The sequence shown here is derived from an EMBL/GenBank/DDBJ whole genome shotgun (WGS) entry which is preliminary data.</text>
</comment>
<reference evidence="1 2" key="1">
    <citation type="submission" date="2019-05" db="EMBL/GenBank/DDBJ databases">
        <title>Genome sequences of Thalassotalea litorea 1K03283.</title>
        <authorList>
            <person name="Zhang D."/>
        </authorList>
    </citation>
    <scope>NUCLEOTIDE SEQUENCE [LARGE SCALE GENOMIC DNA]</scope>
    <source>
        <strain evidence="1 2">MCCC 1K03283</strain>
    </source>
</reference>
<name>A0A5R9IJH7_9GAMM</name>
<dbReference type="EMBL" id="VCBC01000006">
    <property type="protein sequence ID" value="TLU65710.1"/>
    <property type="molecule type" value="Genomic_DNA"/>
</dbReference>
<gene>
    <name evidence="1" type="ORF">FE810_07230</name>
</gene>
<proteinExistence type="predicted"/>